<dbReference type="Proteomes" id="UP000292781">
    <property type="component" value="Unassembled WGS sequence"/>
</dbReference>
<keyword evidence="2" id="KW-1133">Transmembrane helix</keyword>
<dbReference type="RefSeq" id="WP_131309844.1">
    <property type="nucleotide sequence ID" value="NZ_SJFN01000016.1"/>
</dbReference>
<accession>A0A4Q9VNH4</accession>
<evidence type="ECO:0000313" key="3">
    <source>
        <dbReference type="EMBL" id="TBW37208.1"/>
    </source>
</evidence>
<organism evidence="3 4">
    <name type="scientific">Siculibacillus lacustris</name>
    <dbReference type="NCBI Taxonomy" id="1549641"/>
    <lineage>
        <taxon>Bacteria</taxon>
        <taxon>Pseudomonadati</taxon>
        <taxon>Pseudomonadota</taxon>
        <taxon>Alphaproteobacteria</taxon>
        <taxon>Hyphomicrobiales</taxon>
        <taxon>Ancalomicrobiaceae</taxon>
        <taxon>Siculibacillus</taxon>
    </lineage>
</organism>
<reference evidence="3 4" key="1">
    <citation type="submission" date="2019-02" db="EMBL/GenBank/DDBJ databases">
        <title>Siculibacillus lacustris gen. nov., sp. nov., a new rosette-forming bacterium isolated from a freshwater crater lake (Lake St. Ana, Romania).</title>
        <authorList>
            <person name="Felfoldi T."/>
            <person name="Marton Z."/>
            <person name="Szabo A."/>
            <person name="Mentes A."/>
            <person name="Boka K."/>
            <person name="Marialigeti K."/>
            <person name="Mathe I."/>
            <person name="Koncz M."/>
            <person name="Schumann P."/>
            <person name="Toth E."/>
        </authorList>
    </citation>
    <scope>NUCLEOTIDE SEQUENCE [LARGE SCALE GENOMIC DNA]</scope>
    <source>
        <strain evidence="3 4">SA-279</strain>
    </source>
</reference>
<proteinExistence type="predicted"/>
<evidence type="ECO:0000313" key="4">
    <source>
        <dbReference type="Proteomes" id="UP000292781"/>
    </source>
</evidence>
<dbReference type="AlphaFoldDB" id="A0A4Q9VNH4"/>
<evidence type="ECO:0000256" key="1">
    <source>
        <dbReference type="SAM" id="MobiDB-lite"/>
    </source>
</evidence>
<gene>
    <name evidence="3" type="ORF">EYW49_12150</name>
</gene>
<comment type="caution">
    <text evidence="3">The sequence shown here is derived from an EMBL/GenBank/DDBJ whole genome shotgun (WGS) entry which is preliminary data.</text>
</comment>
<protein>
    <submittedName>
        <fullName evidence="3">Uncharacterized protein</fullName>
    </submittedName>
</protein>
<keyword evidence="2" id="KW-0812">Transmembrane</keyword>
<feature type="transmembrane region" description="Helical" evidence="2">
    <location>
        <begin position="9"/>
        <end position="30"/>
    </location>
</feature>
<feature type="region of interest" description="Disordered" evidence="1">
    <location>
        <begin position="91"/>
        <end position="113"/>
    </location>
</feature>
<keyword evidence="2" id="KW-0472">Membrane</keyword>
<evidence type="ECO:0000256" key="2">
    <source>
        <dbReference type="SAM" id="Phobius"/>
    </source>
</evidence>
<name>A0A4Q9VNH4_9HYPH</name>
<keyword evidence="4" id="KW-1185">Reference proteome</keyword>
<sequence length="122" mass="13244">MSLRETTTLVAEGVGMGAAVLALVALVWFVGNTGLKFDPNARFGEASAPPPVPTRTTTIYRDLHNGQVMVTEIDGNTMRVKGTMAKEDLPIAGNMYREPRRMGIDPSSDANDRLNAFSQTFK</sequence>
<dbReference type="EMBL" id="SJFN01000016">
    <property type="protein sequence ID" value="TBW37208.1"/>
    <property type="molecule type" value="Genomic_DNA"/>
</dbReference>